<name>A0A8A1LRX2_AJEC8</name>
<evidence type="ECO:0000313" key="1">
    <source>
        <dbReference type="EMBL" id="QSS56080.1"/>
    </source>
</evidence>
<proteinExistence type="predicted"/>
<gene>
    <name evidence="1" type="ORF">I7I53_04181</name>
</gene>
<sequence length="59" mass="6528">MRFPPDTMDEAGFLTPNLTRRKIDPGDVASDRASSFCFASLNCICARRVDCGKNVCLML</sequence>
<evidence type="ECO:0000313" key="2">
    <source>
        <dbReference type="Proteomes" id="UP000663419"/>
    </source>
</evidence>
<reference evidence="1" key="1">
    <citation type="submission" date="2021-01" db="EMBL/GenBank/DDBJ databases">
        <title>Chromosome-level genome assembly of a human fungal pathogen reveals clustering of transcriptionally co-regulated genes.</title>
        <authorList>
            <person name="Voorhies M."/>
            <person name="Cohen S."/>
            <person name="Shea T.P."/>
            <person name="Petrus S."/>
            <person name="Munoz J.F."/>
            <person name="Poplawski S."/>
            <person name="Goldman W.E."/>
            <person name="Michael T."/>
            <person name="Cuomo C.A."/>
            <person name="Sil A."/>
            <person name="Beyhan S."/>
        </authorList>
    </citation>
    <scope>NUCLEOTIDE SEQUENCE</scope>
    <source>
        <strain evidence="1">H88</strain>
    </source>
</reference>
<dbReference type="VEuPathDB" id="FungiDB:I7I53_04181"/>
<accession>A0A8A1LRX2</accession>
<organism evidence="1 2">
    <name type="scientific">Ajellomyces capsulatus (strain H88)</name>
    <name type="common">Darling's disease fungus</name>
    <name type="synonym">Histoplasma capsulatum</name>
    <dbReference type="NCBI Taxonomy" id="544711"/>
    <lineage>
        <taxon>Eukaryota</taxon>
        <taxon>Fungi</taxon>
        <taxon>Dikarya</taxon>
        <taxon>Ascomycota</taxon>
        <taxon>Pezizomycotina</taxon>
        <taxon>Eurotiomycetes</taxon>
        <taxon>Eurotiomycetidae</taxon>
        <taxon>Onygenales</taxon>
        <taxon>Ajellomycetaceae</taxon>
        <taxon>Histoplasma</taxon>
    </lineage>
</organism>
<dbReference type="AlphaFoldDB" id="A0A8A1LRX2"/>
<dbReference type="Proteomes" id="UP000663419">
    <property type="component" value="Chromosome 5"/>
</dbReference>
<protein>
    <submittedName>
        <fullName evidence="1">Uncharacterized protein</fullName>
    </submittedName>
</protein>
<dbReference type="EMBL" id="CP069106">
    <property type="protein sequence ID" value="QSS56080.1"/>
    <property type="molecule type" value="Genomic_DNA"/>
</dbReference>